<proteinExistence type="predicted"/>
<dbReference type="GO" id="GO:0005886">
    <property type="term" value="C:plasma membrane"/>
    <property type="evidence" value="ECO:0007669"/>
    <property type="project" value="TreeGrafter"/>
</dbReference>
<dbReference type="PROSITE" id="PS51258">
    <property type="entry name" value="MHD1"/>
    <property type="match status" value="1"/>
</dbReference>
<dbReference type="GO" id="GO:0098793">
    <property type="term" value="C:presynapse"/>
    <property type="evidence" value="ECO:0007669"/>
    <property type="project" value="GOC"/>
</dbReference>
<feature type="non-terminal residue" evidence="3">
    <location>
        <position position="1"/>
    </location>
</feature>
<reference evidence="3" key="1">
    <citation type="thesis" date="2021" institute="BYU ScholarsArchive" country="Provo, UT, USA">
        <title>Applications of and Algorithms for Genome Assembly and Genomic Analyses with an Emphasis on Marine Teleosts.</title>
        <authorList>
            <person name="Pickett B.D."/>
        </authorList>
    </citation>
    <scope>NUCLEOTIDE SEQUENCE</scope>
    <source>
        <strain evidence="3">HI-2016</strain>
    </source>
</reference>
<dbReference type="GO" id="GO:0000149">
    <property type="term" value="F:SNARE binding"/>
    <property type="evidence" value="ECO:0007669"/>
    <property type="project" value="TreeGrafter"/>
</dbReference>
<dbReference type="GO" id="GO:0099503">
    <property type="term" value="C:secretory vesicle"/>
    <property type="evidence" value="ECO:0007669"/>
    <property type="project" value="TreeGrafter"/>
</dbReference>
<dbReference type="GO" id="GO:0001956">
    <property type="term" value="P:positive regulation of neurotransmitter secretion"/>
    <property type="evidence" value="ECO:0007669"/>
    <property type="project" value="TreeGrafter"/>
</dbReference>
<protein>
    <recommendedName>
        <fullName evidence="2">MHD1 domain-containing protein</fullName>
    </recommendedName>
</protein>
<feature type="domain" description="MHD1" evidence="2">
    <location>
        <begin position="124"/>
        <end position="184"/>
    </location>
</feature>
<sequence>MEVFRSICPLRNELHLEIASVIKKGTVEWYKATVAHFKPDEGALEEQLRRLVLVVDAACVDVHRAQTVYNKLFCSSVKVDFFSISYRQLEKLVADDVSVTMEKVCGTLEQEGSRLTHNMGETLFELYISLKTLKHFREYLPLKDAKMLALMGFHNWFKTSIHKWLQIVHQKSCDRIRRAVEEDQ</sequence>
<evidence type="ECO:0000259" key="2">
    <source>
        <dbReference type="PROSITE" id="PS51258"/>
    </source>
</evidence>
<dbReference type="Proteomes" id="UP000824540">
    <property type="component" value="Unassembled WGS sequence"/>
</dbReference>
<dbReference type="GO" id="GO:0032588">
    <property type="term" value="C:trans-Golgi network membrane"/>
    <property type="evidence" value="ECO:0007669"/>
    <property type="project" value="TreeGrafter"/>
</dbReference>
<keyword evidence="4" id="KW-1185">Reference proteome</keyword>
<organism evidence="3 4">
    <name type="scientific">Albula glossodonta</name>
    <name type="common">roundjaw bonefish</name>
    <dbReference type="NCBI Taxonomy" id="121402"/>
    <lineage>
        <taxon>Eukaryota</taxon>
        <taxon>Metazoa</taxon>
        <taxon>Chordata</taxon>
        <taxon>Craniata</taxon>
        <taxon>Vertebrata</taxon>
        <taxon>Euteleostomi</taxon>
        <taxon>Actinopterygii</taxon>
        <taxon>Neopterygii</taxon>
        <taxon>Teleostei</taxon>
        <taxon>Albuliformes</taxon>
        <taxon>Albulidae</taxon>
        <taxon>Albula</taxon>
    </lineage>
</organism>
<dbReference type="GO" id="GO:0031902">
    <property type="term" value="C:late endosome membrane"/>
    <property type="evidence" value="ECO:0007669"/>
    <property type="project" value="TreeGrafter"/>
</dbReference>
<dbReference type="InterPro" id="IPR014770">
    <property type="entry name" value="Munc13_1"/>
</dbReference>
<dbReference type="EMBL" id="JAFBMS010000025">
    <property type="protein sequence ID" value="KAG9342915.1"/>
    <property type="molecule type" value="Genomic_DNA"/>
</dbReference>
<dbReference type="GO" id="GO:0006887">
    <property type="term" value="P:exocytosis"/>
    <property type="evidence" value="ECO:0007669"/>
    <property type="project" value="UniProtKB-KW"/>
</dbReference>
<dbReference type="OrthoDB" id="7976202at2759"/>
<evidence type="ECO:0000313" key="4">
    <source>
        <dbReference type="Proteomes" id="UP000824540"/>
    </source>
</evidence>
<dbReference type="AlphaFoldDB" id="A0A8T2NRC4"/>
<evidence type="ECO:0000313" key="3">
    <source>
        <dbReference type="EMBL" id="KAG9342915.1"/>
    </source>
</evidence>
<dbReference type="PANTHER" id="PTHR45999:SF1">
    <property type="entry name" value="BAI1-ASSOCIATED PROTEIN 3"/>
    <property type="match status" value="1"/>
</dbReference>
<dbReference type="InterPro" id="IPR052095">
    <property type="entry name" value="UNC-13_domain"/>
</dbReference>
<name>A0A8T2NRC4_9TELE</name>
<accession>A0A8T2NRC4</accession>
<dbReference type="GO" id="GO:1905413">
    <property type="term" value="P:regulation of dense core granule exocytosis"/>
    <property type="evidence" value="ECO:0007669"/>
    <property type="project" value="TreeGrafter"/>
</dbReference>
<dbReference type="PANTHER" id="PTHR45999">
    <property type="entry name" value="UNC-13-4A, ISOFORM B"/>
    <property type="match status" value="1"/>
</dbReference>
<gene>
    <name evidence="3" type="ORF">JZ751_015131</name>
</gene>
<comment type="caution">
    <text evidence="3">The sequence shown here is derived from an EMBL/GenBank/DDBJ whole genome shotgun (WGS) entry which is preliminary data.</text>
</comment>
<keyword evidence="1" id="KW-0268">Exocytosis</keyword>
<dbReference type="GO" id="GO:0055038">
    <property type="term" value="C:recycling endosome membrane"/>
    <property type="evidence" value="ECO:0007669"/>
    <property type="project" value="TreeGrafter"/>
</dbReference>
<evidence type="ECO:0000256" key="1">
    <source>
        <dbReference type="ARBA" id="ARBA00022483"/>
    </source>
</evidence>
<dbReference type="Gene3D" id="1.10.357.50">
    <property type="match status" value="1"/>
</dbReference>